<gene>
    <name evidence="6" type="ORF">BN59_02288</name>
</gene>
<dbReference type="EMBL" id="CCSB01000002">
    <property type="protein sequence ID" value="CDZ77992.1"/>
    <property type="molecule type" value="Genomic_DNA"/>
</dbReference>
<dbReference type="Gene3D" id="1.20.1440.20">
    <property type="entry name" value="LemA-like domain"/>
    <property type="match status" value="1"/>
</dbReference>
<keyword evidence="3" id="KW-0812">Transmembrane</keyword>
<dbReference type="eggNOG" id="COG1704">
    <property type="taxonomic scope" value="Bacteria"/>
</dbReference>
<dbReference type="OrthoDB" id="9804152at2"/>
<keyword evidence="5" id="KW-0472">Membrane</keyword>
<evidence type="ECO:0000256" key="4">
    <source>
        <dbReference type="ARBA" id="ARBA00022989"/>
    </source>
</evidence>
<evidence type="ECO:0000313" key="7">
    <source>
        <dbReference type="Proteomes" id="UP000044071"/>
    </source>
</evidence>
<dbReference type="Pfam" id="PF04011">
    <property type="entry name" value="LemA"/>
    <property type="match status" value="1"/>
</dbReference>
<dbReference type="InterPro" id="IPR023353">
    <property type="entry name" value="LemA-like_dom_sf"/>
</dbReference>
<dbReference type="RefSeq" id="WP_043874437.1">
    <property type="nucleotide sequence ID" value="NZ_CCVW01000002.1"/>
</dbReference>
<evidence type="ECO:0000256" key="2">
    <source>
        <dbReference type="ARBA" id="ARBA00008854"/>
    </source>
</evidence>
<keyword evidence="7" id="KW-1185">Reference proteome</keyword>
<comment type="similarity">
    <text evidence="2">Belongs to the LemA family.</text>
</comment>
<dbReference type="GO" id="GO:0016020">
    <property type="term" value="C:membrane"/>
    <property type="evidence" value="ECO:0007669"/>
    <property type="project" value="UniProtKB-SubCell"/>
</dbReference>
<dbReference type="PANTHER" id="PTHR34478">
    <property type="entry name" value="PROTEIN LEMA"/>
    <property type="match status" value="1"/>
</dbReference>
<reference evidence="6 7" key="1">
    <citation type="submission" date="2014-06" db="EMBL/GenBank/DDBJ databases">
        <authorList>
            <person name="Urmite Genomes Urmite Genomes"/>
        </authorList>
    </citation>
    <scope>NUCLEOTIDE SEQUENCE [LARGE SCALE GENOMIC DNA]</scope>
</reference>
<name>A0A078KY77_9GAMM</name>
<keyword evidence="4" id="KW-1133">Transmembrane helix</keyword>
<evidence type="ECO:0000256" key="1">
    <source>
        <dbReference type="ARBA" id="ARBA00004167"/>
    </source>
</evidence>
<comment type="subcellular location">
    <subcellularLocation>
        <location evidence="1">Membrane</location>
        <topology evidence="1">Single-pass membrane protein</topology>
    </subcellularLocation>
</comment>
<dbReference type="Proteomes" id="UP000044071">
    <property type="component" value="Unassembled WGS sequence"/>
</dbReference>
<dbReference type="AlphaFoldDB" id="A0A078KY77"/>
<dbReference type="PANTHER" id="PTHR34478:SF2">
    <property type="entry name" value="MEMBRANE PROTEIN"/>
    <property type="match status" value="1"/>
</dbReference>
<organism evidence="6 7">
    <name type="scientific">Legionella massiliensis</name>
    <dbReference type="NCBI Taxonomy" id="1034943"/>
    <lineage>
        <taxon>Bacteria</taxon>
        <taxon>Pseudomonadati</taxon>
        <taxon>Pseudomonadota</taxon>
        <taxon>Gammaproteobacteria</taxon>
        <taxon>Legionellales</taxon>
        <taxon>Legionellaceae</taxon>
        <taxon>Legionella</taxon>
    </lineage>
</organism>
<dbReference type="STRING" id="1034943.BN59_02288"/>
<protein>
    <submittedName>
        <fullName evidence="6">LemA family protein</fullName>
    </submittedName>
</protein>
<evidence type="ECO:0000256" key="3">
    <source>
        <dbReference type="ARBA" id="ARBA00022692"/>
    </source>
</evidence>
<dbReference type="InterPro" id="IPR007156">
    <property type="entry name" value="MamQ_LemA"/>
</dbReference>
<proteinExistence type="inferred from homology"/>
<dbReference type="SUPFAM" id="SSF140478">
    <property type="entry name" value="LemA-like"/>
    <property type="match status" value="1"/>
</dbReference>
<accession>A0A078KY77</accession>
<evidence type="ECO:0000313" key="6">
    <source>
        <dbReference type="EMBL" id="CDZ77992.1"/>
    </source>
</evidence>
<evidence type="ECO:0000256" key="5">
    <source>
        <dbReference type="ARBA" id="ARBA00023136"/>
    </source>
</evidence>
<sequence length="193" mass="22267">MSTFLIGILVLAVLLLFWAIGIFNSLIALIEAINNNKRQIDIQLDRRYKVFESLIETVKKYMDYEQTTLKDVVALRNQAQAAKAAGDEKGQIAAENGISQIASNLNVVFEQYPDLKANQNVLQLQEEIVNTENKLAYSKQAYNDSVERYEAKKKSFFESMVVGFFRDKLDKAFEYWSLPEEQIKVREDYTVKF</sequence>